<evidence type="ECO:0000313" key="1">
    <source>
        <dbReference type="EMBL" id="QED30235.1"/>
    </source>
</evidence>
<dbReference type="AlphaFoldDB" id="A0A5B8XX64"/>
<organism evidence="1 2">
    <name type="scientific">Microvenator marinus</name>
    <dbReference type="NCBI Taxonomy" id="2600177"/>
    <lineage>
        <taxon>Bacteria</taxon>
        <taxon>Deltaproteobacteria</taxon>
        <taxon>Bradymonadales</taxon>
        <taxon>Microvenatoraceae</taxon>
        <taxon>Microvenator</taxon>
    </lineage>
</organism>
<dbReference type="KEGG" id="bbae:FRD01_23985"/>
<dbReference type="OrthoDB" id="10000235at2"/>
<reference evidence="1 2" key="1">
    <citation type="submission" date="2019-08" db="EMBL/GenBank/DDBJ databases">
        <authorList>
            <person name="Liang Q."/>
        </authorList>
    </citation>
    <scope>NUCLEOTIDE SEQUENCE [LARGE SCALE GENOMIC DNA]</scope>
    <source>
        <strain evidence="1 2">V1718</strain>
    </source>
</reference>
<keyword evidence="2" id="KW-1185">Reference proteome</keyword>
<dbReference type="Proteomes" id="UP000321595">
    <property type="component" value="Chromosome"/>
</dbReference>
<sequence length="177" mass="19540">MRFILFLVLLCSIGCFYEEPKLRVEVCGDALIPDDIDAFRISIWDENLENELVSGTRELVTCPGPDFLALPQEVEFNAIEGDTWIRVQGLRDGESVSSFWARQRTGADESSDVRVSITRACLGIQCAVGQTCVDGQCVLAEYQPASSICSSSEMVEIPEREPVTYCADDMAPEETDG</sequence>
<accession>A0A5B8XX64</accession>
<dbReference type="RefSeq" id="WP_146963748.1">
    <property type="nucleotide sequence ID" value="NZ_CP042467.1"/>
</dbReference>
<evidence type="ECO:0000313" key="2">
    <source>
        <dbReference type="Proteomes" id="UP000321595"/>
    </source>
</evidence>
<gene>
    <name evidence="1" type="ORF">FRD01_23985</name>
</gene>
<name>A0A5B8XX64_9DELT</name>
<protein>
    <submittedName>
        <fullName evidence="1">Uncharacterized protein</fullName>
    </submittedName>
</protein>
<dbReference type="EMBL" id="CP042467">
    <property type="protein sequence ID" value="QED30235.1"/>
    <property type="molecule type" value="Genomic_DNA"/>
</dbReference>
<proteinExistence type="predicted"/>